<feature type="transmembrane region" description="Helical" evidence="8">
    <location>
        <begin position="369"/>
        <end position="389"/>
    </location>
</feature>
<dbReference type="SUPFAM" id="SSF103473">
    <property type="entry name" value="MFS general substrate transporter"/>
    <property type="match status" value="1"/>
</dbReference>
<dbReference type="FunFam" id="1.20.1720.10:FF:000005">
    <property type="entry name" value="Bcr/CflA family efflux transporter"/>
    <property type="match status" value="1"/>
</dbReference>
<evidence type="ECO:0000256" key="7">
    <source>
        <dbReference type="ARBA" id="ARBA00023136"/>
    </source>
</evidence>
<keyword evidence="7 8" id="KW-0472">Membrane</keyword>
<feature type="transmembrane region" description="Helical" evidence="8">
    <location>
        <begin position="278"/>
        <end position="296"/>
    </location>
</feature>
<evidence type="ECO:0000256" key="8">
    <source>
        <dbReference type="RuleBase" id="RU365088"/>
    </source>
</evidence>
<dbReference type="CDD" id="cd17320">
    <property type="entry name" value="MFS_MdfA_MDR_like"/>
    <property type="match status" value="1"/>
</dbReference>
<dbReference type="Pfam" id="PF07690">
    <property type="entry name" value="MFS_1"/>
    <property type="match status" value="1"/>
</dbReference>
<dbReference type="eggNOG" id="COG2814">
    <property type="taxonomic scope" value="Bacteria"/>
</dbReference>
<comment type="caution">
    <text evidence="8">Lacks conserved residue(s) required for the propagation of feature annotation.</text>
</comment>
<dbReference type="InterPro" id="IPR020846">
    <property type="entry name" value="MFS_dom"/>
</dbReference>
<sequence length="402" mass="42775">MDRSERLFLILTLGALTALGPLAIDLYLPAMPAIAKSMGEPLSRIQYTLSAYTIGFAISQLVYGPLADRFGRRTVMFPGIIFYILTNILAALCTNATQLIIVRVLQAMAGAAIMVTIPAMIRDLFPKEQVAKALSSILMVMTVAPLAAPLLGGQILKFFGWQSLFIFLAIMACLSLVLAFLRVKETLPDEDRLMVSPLQLALNYTTILKNREAIGCILCHAFFFGGMFAFISGSPFVYIELFGIPAEQYGLLFAINILAMGITNMVNIRLVEQFKLFTILRAGSLIAAVSALLLLFNTATGLGGLPGLMIPIACYIACIGFTGPNSNALALAHFPKSAGSANALAGALRFTMGGIASALVGYLHDGTAIPMAAVMAGCGILSVASLLLVKKEGEIEEPLPVG</sequence>
<dbReference type="GO" id="GO:0042910">
    <property type="term" value="F:xenobiotic transmembrane transporter activity"/>
    <property type="evidence" value="ECO:0007669"/>
    <property type="project" value="InterPro"/>
</dbReference>
<evidence type="ECO:0000313" key="10">
    <source>
        <dbReference type="EMBL" id="KEI69864.1"/>
    </source>
</evidence>
<dbReference type="PROSITE" id="PS50850">
    <property type="entry name" value="MFS"/>
    <property type="match status" value="1"/>
</dbReference>
<dbReference type="NCBIfam" id="TIGR00710">
    <property type="entry name" value="efflux_Bcr_CflA"/>
    <property type="match status" value="1"/>
</dbReference>
<comment type="subcellular location">
    <subcellularLocation>
        <location evidence="8">Cell inner membrane</location>
        <topology evidence="8">Multi-pass membrane protein</topology>
    </subcellularLocation>
    <subcellularLocation>
        <location evidence="1">Cell membrane</location>
        <topology evidence="1">Multi-pass membrane protein</topology>
    </subcellularLocation>
</comment>
<dbReference type="PANTHER" id="PTHR23502:SF132">
    <property type="entry name" value="POLYAMINE TRANSPORTER 2-RELATED"/>
    <property type="match status" value="1"/>
</dbReference>
<dbReference type="Proteomes" id="UP000027997">
    <property type="component" value="Unassembled WGS sequence"/>
</dbReference>
<dbReference type="InterPro" id="IPR011701">
    <property type="entry name" value="MFS"/>
</dbReference>
<dbReference type="EMBL" id="JOJP01000001">
    <property type="protein sequence ID" value="KEI69864.1"/>
    <property type="molecule type" value="Genomic_DNA"/>
</dbReference>
<dbReference type="AlphaFoldDB" id="A0A081K6T8"/>
<comment type="caution">
    <text evidence="10">The sequence shown here is derived from an EMBL/GenBank/DDBJ whole genome shotgun (WGS) entry which is preliminary data.</text>
</comment>
<feature type="transmembrane region" description="Helical" evidence="8">
    <location>
        <begin position="249"/>
        <end position="266"/>
    </location>
</feature>
<dbReference type="GO" id="GO:0015385">
    <property type="term" value="F:sodium:proton antiporter activity"/>
    <property type="evidence" value="ECO:0007669"/>
    <property type="project" value="TreeGrafter"/>
</dbReference>
<dbReference type="InterPro" id="IPR004812">
    <property type="entry name" value="Efflux_drug-R_Bcr/CmlA"/>
</dbReference>
<proteinExistence type="inferred from homology"/>
<protein>
    <recommendedName>
        <fullName evidence="8">Bcr/CflA family efflux transporter</fullName>
    </recommendedName>
</protein>
<dbReference type="PANTHER" id="PTHR23502">
    <property type="entry name" value="MAJOR FACILITATOR SUPERFAMILY"/>
    <property type="match status" value="1"/>
</dbReference>
<name>A0A081K6T8_9GAMM</name>
<feature type="transmembrane region" description="Helical" evidence="8">
    <location>
        <begin position="100"/>
        <end position="121"/>
    </location>
</feature>
<comment type="similarity">
    <text evidence="2 8">Belongs to the major facilitator superfamily. Bcr/CmlA family.</text>
</comment>
<reference evidence="10 11" key="1">
    <citation type="submission" date="2014-06" db="EMBL/GenBank/DDBJ databases">
        <title>Whole Genome Sequences of Three Symbiotic Endozoicomonas Bacteria.</title>
        <authorList>
            <person name="Neave M.J."/>
            <person name="Apprill A."/>
            <person name="Voolstra C.R."/>
        </authorList>
    </citation>
    <scope>NUCLEOTIDE SEQUENCE [LARGE SCALE GENOMIC DNA]</scope>
    <source>
        <strain evidence="10 11">DSM 22380</strain>
    </source>
</reference>
<dbReference type="STRING" id="305900.GV64_03105"/>
<evidence type="ECO:0000256" key="6">
    <source>
        <dbReference type="ARBA" id="ARBA00022989"/>
    </source>
</evidence>
<accession>A0A081K6T8</accession>
<evidence type="ECO:0000256" key="2">
    <source>
        <dbReference type="ARBA" id="ARBA00006236"/>
    </source>
</evidence>
<keyword evidence="6 8" id="KW-1133">Transmembrane helix</keyword>
<keyword evidence="4" id="KW-1003">Cell membrane</keyword>
<dbReference type="Gene3D" id="1.20.1720.10">
    <property type="entry name" value="Multidrug resistance protein D"/>
    <property type="match status" value="1"/>
</dbReference>
<evidence type="ECO:0000313" key="11">
    <source>
        <dbReference type="Proteomes" id="UP000027997"/>
    </source>
</evidence>
<evidence type="ECO:0000256" key="3">
    <source>
        <dbReference type="ARBA" id="ARBA00022448"/>
    </source>
</evidence>
<keyword evidence="3 8" id="KW-0813">Transport</keyword>
<feature type="transmembrane region" description="Helical" evidence="8">
    <location>
        <begin position="308"/>
        <end position="331"/>
    </location>
</feature>
<dbReference type="InterPro" id="IPR036259">
    <property type="entry name" value="MFS_trans_sf"/>
</dbReference>
<evidence type="ECO:0000256" key="5">
    <source>
        <dbReference type="ARBA" id="ARBA00022692"/>
    </source>
</evidence>
<feature type="transmembrane region" description="Helical" evidence="8">
    <location>
        <begin position="133"/>
        <end position="152"/>
    </location>
</feature>
<feature type="transmembrane region" description="Helical" evidence="8">
    <location>
        <begin position="158"/>
        <end position="181"/>
    </location>
</feature>
<dbReference type="GO" id="GO:0005886">
    <property type="term" value="C:plasma membrane"/>
    <property type="evidence" value="ECO:0007669"/>
    <property type="project" value="UniProtKB-SubCell"/>
</dbReference>
<dbReference type="NCBIfam" id="NF008314">
    <property type="entry name" value="PRK11102.1"/>
    <property type="match status" value="1"/>
</dbReference>
<evidence type="ECO:0000259" key="9">
    <source>
        <dbReference type="PROSITE" id="PS50850"/>
    </source>
</evidence>
<organism evidence="10 11">
    <name type="scientific">Endozoicomonas elysicola</name>
    <dbReference type="NCBI Taxonomy" id="305900"/>
    <lineage>
        <taxon>Bacteria</taxon>
        <taxon>Pseudomonadati</taxon>
        <taxon>Pseudomonadota</taxon>
        <taxon>Gammaproteobacteria</taxon>
        <taxon>Oceanospirillales</taxon>
        <taxon>Endozoicomonadaceae</taxon>
        <taxon>Endozoicomonas</taxon>
    </lineage>
</organism>
<keyword evidence="8" id="KW-0997">Cell inner membrane</keyword>
<evidence type="ECO:0000256" key="4">
    <source>
        <dbReference type="ARBA" id="ARBA00022475"/>
    </source>
</evidence>
<dbReference type="GO" id="GO:1990961">
    <property type="term" value="P:xenobiotic detoxification by transmembrane export across the plasma membrane"/>
    <property type="evidence" value="ECO:0007669"/>
    <property type="project" value="InterPro"/>
</dbReference>
<gene>
    <name evidence="10" type="ORF">GV64_03105</name>
</gene>
<feature type="domain" description="Major facilitator superfamily (MFS) profile" evidence="9">
    <location>
        <begin position="7"/>
        <end position="394"/>
    </location>
</feature>
<feature type="transmembrane region" description="Helical" evidence="8">
    <location>
        <begin position="75"/>
        <end position="94"/>
    </location>
</feature>
<feature type="transmembrane region" description="Helical" evidence="8">
    <location>
        <begin position="45"/>
        <end position="63"/>
    </location>
</feature>
<keyword evidence="11" id="KW-1185">Reference proteome</keyword>
<feature type="transmembrane region" description="Helical" evidence="8">
    <location>
        <begin position="343"/>
        <end position="363"/>
    </location>
</feature>
<keyword evidence="5 8" id="KW-0812">Transmembrane</keyword>
<evidence type="ECO:0000256" key="1">
    <source>
        <dbReference type="ARBA" id="ARBA00004651"/>
    </source>
</evidence>
<feature type="transmembrane region" description="Helical" evidence="8">
    <location>
        <begin position="213"/>
        <end position="237"/>
    </location>
</feature>